<keyword evidence="4" id="KW-1185">Reference proteome</keyword>
<feature type="transmembrane region" description="Helical" evidence="1">
    <location>
        <begin position="365"/>
        <end position="385"/>
    </location>
</feature>
<keyword evidence="1" id="KW-0472">Membrane</keyword>
<keyword evidence="1" id="KW-1133">Transmembrane helix</keyword>
<feature type="transmembrane region" description="Helical" evidence="1">
    <location>
        <begin position="308"/>
        <end position="328"/>
    </location>
</feature>
<sequence length="547" mass="62716">MTKTNFLKNIYIYIYALFISFVYLVFFYFDLKLKSGPFLGNDNYFHISRLYGLKNAFSHPISFESFNGNGSGVNYFYPWLTYYPAFFLSKIFNSMTYGVISFIFLITVLTFIVAFYCGRNFFKDTKSAFIFGNLYLFSGYRAVNVFQRADIGEIISIAILPAVLVSFYNVLFNKNKPWIPFTIAFSLIIYSHVLSTVFTFFVLILILLLSWPYINRKKATFIALLKSGSSTFLLSSFFWAPMLQQSYYVKTVSPQILNLESSALSPSKFFIDSLNNDVGNTIIGVVLLFILIIGFLNFKSNPRLYNNILLLTLFLLFFSSKLFPWSILQNTPLNIIQYPWRILQVVSALTCFYGAWFLRNISYKTLSSLILLMVLINISNTNSILQRTRVLIGNDNFNSIAKSATFKDYYPVTASNDASFNSLNNKIFFVNGKQKSIKYIVKKNSIDISTPNYKKPYYIDTPFLKYLGLHVQNGGQQIPVSVSKRGTISFEAPLKKSHIIITSWYTKLGIASMILSASTFILLNLILTLNFIKKNIFTSARKINKKP</sequence>
<dbReference type="PATRIC" id="fig|1423777.3.peg.572"/>
<dbReference type="OrthoDB" id="9784157at2"/>
<comment type="caution">
    <text evidence="3">The sequence shown here is derived from an EMBL/GenBank/DDBJ whole genome shotgun (WGS) entry which is preliminary data.</text>
</comment>
<accession>A0A0R1MK92</accession>
<feature type="transmembrane region" description="Helical" evidence="1">
    <location>
        <begin position="221"/>
        <end position="240"/>
    </location>
</feature>
<evidence type="ECO:0000313" key="4">
    <source>
        <dbReference type="Proteomes" id="UP000051686"/>
    </source>
</evidence>
<feature type="transmembrane region" description="Helical" evidence="1">
    <location>
        <begin position="510"/>
        <end position="532"/>
    </location>
</feature>
<dbReference type="EMBL" id="AZEH01000020">
    <property type="protein sequence ID" value="KRL05797.1"/>
    <property type="molecule type" value="Genomic_DNA"/>
</dbReference>
<feature type="domain" description="Membrane protein 6-pyruvoyl-tetrahydropterin synthase-related" evidence="2">
    <location>
        <begin position="76"/>
        <end position="403"/>
    </location>
</feature>
<dbReference type="InterPro" id="IPR018776">
    <property type="entry name" value="Membrane_prot_PTPS-rel_domain"/>
</dbReference>
<name>A0A0R1MK92_9LACO</name>
<evidence type="ECO:0000259" key="2">
    <source>
        <dbReference type="Pfam" id="PF10131"/>
    </source>
</evidence>
<dbReference type="Proteomes" id="UP000051686">
    <property type="component" value="Unassembled WGS sequence"/>
</dbReference>
<dbReference type="AlphaFoldDB" id="A0A0R1MK92"/>
<proteinExistence type="predicted"/>
<feature type="transmembrane region" description="Helical" evidence="1">
    <location>
        <begin position="183"/>
        <end position="209"/>
    </location>
</feature>
<protein>
    <recommendedName>
        <fullName evidence="2">Membrane protein 6-pyruvoyl-tetrahydropterin synthase-related domain-containing protein</fullName>
    </recommendedName>
</protein>
<organism evidence="3 4">
    <name type="scientific">Liquorilactobacillus oeni DSM 19972</name>
    <dbReference type="NCBI Taxonomy" id="1423777"/>
    <lineage>
        <taxon>Bacteria</taxon>
        <taxon>Bacillati</taxon>
        <taxon>Bacillota</taxon>
        <taxon>Bacilli</taxon>
        <taxon>Lactobacillales</taxon>
        <taxon>Lactobacillaceae</taxon>
        <taxon>Liquorilactobacillus</taxon>
    </lineage>
</organism>
<keyword evidence="1" id="KW-0812">Transmembrane</keyword>
<evidence type="ECO:0000256" key="1">
    <source>
        <dbReference type="SAM" id="Phobius"/>
    </source>
</evidence>
<reference evidence="3 4" key="1">
    <citation type="journal article" date="2015" name="Genome Announc.">
        <title>Expanding the biotechnology potential of lactobacilli through comparative genomics of 213 strains and associated genera.</title>
        <authorList>
            <person name="Sun Z."/>
            <person name="Harris H.M."/>
            <person name="McCann A."/>
            <person name="Guo C."/>
            <person name="Argimon S."/>
            <person name="Zhang W."/>
            <person name="Yang X."/>
            <person name="Jeffery I.B."/>
            <person name="Cooney J.C."/>
            <person name="Kagawa T.F."/>
            <person name="Liu W."/>
            <person name="Song Y."/>
            <person name="Salvetti E."/>
            <person name="Wrobel A."/>
            <person name="Rasinkangas P."/>
            <person name="Parkhill J."/>
            <person name="Rea M.C."/>
            <person name="O'Sullivan O."/>
            <person name="Ritari J."/>
            <person name="Douillard F.P."/>
            <person name="Paul Ross R."/>
            <person name="Yang R."/>
            <person name="Briner A.E."/>
            <person name="Felis G.E."/>
            <person name="de Vos W.M."/>
            <person name="Barrangou R."/>
            <person name="Klaenhammer T.R."/>
            <person name="Caufield P.W."/>
            <person name="Cui Y."/>
            <person name="Zhang H."/>
            <person name="O'Toole P.W."/>
        </authorList>
    </citation>
    <scope>NUCLEOTIDE SEQUENCE [LARGE SCALE GENOMIC DNA]</scope>
    <source>
        <strain evidence="3 4">DSM 19972</strain>
    </source>
</reference>
<feature type="transmembrane region" description="Helical" evidence="1">
    <location>
        <begin position="95"/>
        <end position="117"/>
    </location>
</feature>
<dbReference type="Pfam" id="PF10131">
    <property type="entry name" value="PTPS_related"/>
    <property type="match status" value="1"/>
</dbReference>
<gene>
    <name evidence="3" type="ORF">FD46_GL000553</name>
</gene>
<feature type="transmembrane region" description="Helical" evidence="1">
    <location>
        <begin position="340"/>
        <end position="358"/>
    </location>
</feature>
<feature type="transmembrane region" description="Helical" evidence="1">
    <location>
        <begin position="278"/>
        <end position="296"/>
    </location>
</feature>
<dbReference type="RefSeq" id="WP_057895529.1">
    <property type="nucleotide sequence ID" value="NZ_AZEH01000020.1"/>
</dbReference>
<feature type="transmembrane region" description="Helical" evidence="1">
    <location>
        <begin position="12"/>
        <end position="29"/>
    </location>
</feature>
<feature type="transmembrane region" description="Helical" evidence="1">
    <location>
        <begin position="151"/>
        <end position="171"/>
    </location>
</feature>
<evidence type="ECO:0000313" key="3">
    <source>
        <dbReference type="EMBL" id="KRL05797.1"/>
    </source>
</evidence>
<dbReference type="STRING" id="1423777.FD46_GL000553"/>